<accession>A0AAN1GPP7</accession>
<evidence type="ECO:0000313" key="1">
    <source>
        <dbReference type="EMBL" id="ATG42829.1"/>
    </source>
</evidence>
<evidence type="ECO:0000313" key="2">
    <source>
        <dbReference type="Proteomes" id="UP000218606"/>
    </source>
</evidence>
<reference evidence="1 2" key="1">
    <citation type="journal article" date="2017" name="Front. Microbiol.">
        <title>Phaeobacter piscinae sp. nov., a species of the Roseobacter group and potential aquaculture probiont.</title>
        <authorList>
            <person name="Sonnenschein E.C."/>
            <person name="Phippen C.B.W."/>
            <person name="Nielsen K.F."/>
            <person name="Mateiu R.V."/>
            <person name="Melchiorsen J."/>
            <person name="Gram L."/>
            <person name="Overmann J."/>
            <person name="Freese H.M."/>
        </authorList>
    </citation>
    <scope>NUCLEOTIDE SEQUENCE [LARGE SCALE GENOMIC DNA]</scope>
    <source>
        <strain evidence="1 2">P13</strain>
    </source>
</reference>
<organism evidence="1 2">
    <name type="scientific">Phaeobacter piscinae</name>
    <dbReference type="NCBI Taxonomy" id="1580596"/>
    <lineage>
        <taxon>Bacteria</taxon>
        <taxon>Pseudomonadati</taxon>
        <taxon>Pseudomonadota</taxon>
        <taxon>Alphaproteobacteria</taxon>
        <taxon>Rhodobacterales</taxon>
        <taxon>Roseobacteraceae</taxon>
        <taxon>Phaeobacter</taxon>
    </lineage>
</organism>
<dbReference type="Proteomes" id="UP000218606">
    <property type="component" value="Chromosome"/>
</dbReference>
<gene>
    <name evidence="1" type="ORF">PhaeoP13_00879</name>
</gene>
<dbReference type="EMBL" id="CP010767">
    <property type="protein sequence ID" value="ATG42829.1"/>
    <property type="molecule type" value="Genomic_DNA"/>
</dbReference>
<dbReference type="AlphaFoldDB" id="A0AAN1GPP7"/>
<proteinExistence type="predicted"/>
<protein>
    <submittedName>
        <fullName evidence="1">Uncharacterized protein</fullName>
    </submittedName>
</protein>
<sequence>MTFARGHLRLSACADPPTALVGLGMGDGLLVFVLQRLQGSGGT</sequence>
<name>A0AAN1GPP7_9RHOB</name>